<dbReference type="NCBIfam" id="TIGR01727">
    <property type="entry name" value="oligo_HPY"/>
    <property type="match status" value="1"/>
</dbReference>
<dbReference type="OrthoDB" id="3327300at2"/>
<dbReference type="InterPro" id="IPR050388">
    <property type="entry name" value="ABC_Ni/Peptide_Import"/>
</dbReference>
<reference evidence="17 18" key="1">
    <citation type="submission" date="2015-07" db="EMBL/GenBank/DDBJ databases">
        <title>Genome sequencing of Kibdelosporangium phytohabitans.</title>
        <authorList>
            <person name="Qin S."/>
            <person name="Xing K."/>
        </authorList>
    </citation>
    <scope>NUCLEOTIDE SEQUENCE [LARGE SCALE GENOMIC DNA]</scope>
    <source>
        <strain evidence="17 18">KLBMP1111</strain>
    </source>
</reference>
<dbReference type="SUPFAM" id="SSF52540">
    <property type="entry name" value="P-loop containing nucleoside triphosphate hydrolases"/>
    <property type="match status" value="1"/>
</dbReference>
<evidence type="ECO:0000256" key="6">
    <source>
        <dbReference type="ARBA" id="ARBA00022741"/>
    </source>
</evidence>
<dbReference type="EMBL" id="CP012752">
    <property type="protein sequence ID" value="ALG12532.1"/>
    <property type="molecule type" value="Genomic_DNA"/>
</dbReference>
<dbReference type="STRING" id="860235.AOZ06_41775"/>
<dbReference type="Pfam" id="PF08352">
    <property type="entry name" value="oligo_HPY"/>
    <property type="match status" value="1"/>
</dbReference>
<sequence>MVTLTVEELSVRFTLPDAVVAAVSDVSFSLVPGECLALVGESGCGKSVLASALLGFLPGNAEVAGRAMLGPLDLLTATDDVLSREVRGRQIGLVPQSPAAHLTPVRTARSQLEEALRHLHPAESRPAADFVAARAGLSPADLDLYPHQLSGGMAQRVATALALAGDPWLIIADEPTTGLDRALVDALVAELRLLVADGRAVLLITHDLAAARRVADRIAVMYAGRLIEVGPGAEVLDAPRHPYARGLVDALPDRAFTPIRGLPPVLTELPPGCAFSPRCDRVAEECADRPPLTEDHGHAVACHNPC</sequence>
<dbReference type="PANTHER" id="PTHR43297">
    <property type="entry name" value="OLIGOPEPTIDE TRANSPORT ATP-BINDING PROTEIN APPD"/>
    <property type="match status" value="1"/>
</dbReference>
<evidence type="ECO:0000256" key="3">
    <source>
        <dbReference type="ARBA" id="ARBA00022448"/>
    </source>
</evidence>
<evidence type="ECO:0000256" key="7">
    <source>
        <dbReference type="ARBA" id="ARBA00022840"/>
    </source>
</evidence>
<evidence type="ECO:0000256" key="15">
    <source>
        <dbReference type="ARBA" id="ARBA00048610"/>
    </source>
</evidence>
<name>A0A0N9I898_9PSEU</name>
<keyword evidence="5" id="KW-0533">Nickel</keyword>
<evidence type="ECO:0000256" key="9">
    <source>
        <dbReference type="ARBA" id="ARBA00023065"/>
    </source>
</evidence>
<dbReference type="InterPro" id="IPR003593">
    <property type="entry name" value="AAA+_ATPase"/>
</dbReference>
<dbReference type="InterPro" id="IPR027417">
    <property type="entry name" value="P-loop_NTPase"/>
</dbReference>
<dbReference type="GO" id="GO:0015833">
    <property type="term" value="P:peptide transport"/>
    <property type="evidence" value="ECO:0007669"/>
    <property type="project" value="InterPro"/>
</dbReference>
<evidence type="ECO:0000259" key="16">
    <source>
        <dbReference type="PROSITE" id="PS50893"/>
    </source>
</evidence>
<dbReference type="EC" id="7.2.2.11" evidence="13"/>
<evidence type="ECO:0000313" key="18">
    <source>
        <dbReference type="Proteomes" id="UP000063699"/>
    </source>
</evidence>
<evidence type="ECO:0000256" key="10">
    <source>
        <dbReference type="ARBA" id="ARBA00023112"/>
    </source>
</evidence>
<comment type="subcellular location">
    <subcellularLocation>
        <location evidence="1">Cell membrane</location>
        <topology evidence="1">Peripheral membrane protein</topology>
    </subcellularLocation>
</comment>
<comment type="catalytic activity">
    <reaction evidence="15">
        <text>Ni(2+)(out) + ATP + H2O = Ni(2+)(in) + ADP + phosphate + H(+)</text>
        <dbReference type="Rhea" id="RHEA:15557"/>
        <dbReference type="ChEBI" id="CHEBI:15377"/>
        <dbReference type="ChEBI" id="CHEBI:15378"/>
        <dbReference type="ChEBI" id="CHEBI:30616"/>
        <dbReference type="ChEBI" id="CHEBI:43474"/>
        <dbReference type="ChEBI" id="CHEBI:49786"/>
        <dbReference type="ChEBI" id="CHEBI:456216"/>
        <dbReference type="EC" id="7.2.2.11"/>
    </reaction>
    <physiologicalReaction direction="left-to-right" evidence="15">
        <dbReference type="Rhea" id="RHEA:15558"/>
    </physiologicalReaction>
</comment>
<dbReference type="PANTHER" id="PTHR43297:SF13">
    <property type="entry name" value="NICKEL ABC TRANSPORTER, ATP-BINDING PROTEIN"/>
    <property type="match status" value="1"/>
</dbReference>
<dbReference type="GO" id="GO:0015413">
    <property type="term" value="F:ABC-type nickel transporter activity"/>
    <property type="evidence" value="ECO:0007669"/>
    <property type="project" value="UniProtKB-EC"/>
</dbReference>
<dbReference type="Proteomes" id="UP000063699">
    <property type="component" value="Chromosome"/>
</dbReference>
<dbReference type="GO" id="GO:0005524">
    <property type="term" value="F:ATP binding"/>
    <property type="evidence" value="ECO:0007669"/>
    <property type="project" value="UniProtKB-KW"/>
</dbReference>
<keyword evidence="9" id="KW-0406">Ion transport</keyword>
<dbReference type="Gene3D" id="3.40.50.300">
    <property type="entry name" value="P-loop containing nucleotide triphosphate hydrolases"/>
    <property type="match status" value="1"/>
</dbReference>
<evidence type="ECO:0000313" key="17">
    <source>
        <dbReference type="EMBL" id="ALG12532.1"/>
    </source>
</evidence>
<dbReference type="Pfam" id="PF00005">
    <property type="entry name" value="ABC_tran"/>
    <property type="match status" value="1"/>
</dbReference>
<keyword evidence="7" id="KW-0067">ATP-binding</keyword>
<protein>
    <recommendedName>
        <fullName evidence="14">Nickel import system ATP-binding protein NikD</fullName>
        <ecNumber evidence="13">7.2.2.11</ecNumber>
    </recommendedName>
</protein>
<evidence type="ECO:0000256" key="5">
    <source>
        <dbReference type="ARBA" id="ARBA00022596"/>
    </source>
</evidence>
<evidence type="ECO:0000256" key="1">
    <source>
        <dbReference type="ARBA" id="ARBA00004202"/>
    </source>
</evidence>
<keyword evidence="3" id="KW-0813">Transport</keyword>
<organism evidence="17 18">
    <name type="scientific">Kibdelosporangium phytohabitans</name>
    <dbReference type="NCBI Taxonomy" id="860235"/>
    <lineage>
        <taxon>Bacteria</taxon>
        <taxon>Bacillati</taxon>
        <taxon>Actinomycetota</taxon>
        <taxon>Actinomycetes</taxon>
        <taxon>Pseudonocardiales</taxon>
        <taxon>Pseudonocardiaceae</taxon>
        <taxon>Kibdelosporangium</taxon>
    </lineage>
</organism>
<dbReference type="SMART" id="SM00382">
    <property type="entry name" value="AAA"/>
    <property type="match status" value="1"/>
</dbReference>
<comment type="similarity">
    <text evidence="2">Belongs to the ABC transporter superfamily.</text>
</comment>
<keyword evidence="18" id="KW-1185">Reference proteome</keyword>
<dbReference type="GO" id="GO:0005886">
    <property type="term" value="C:plasma membrane"/>
    <property type="evidence" value="ECO:0007669"/>
    <property type="project" value="UniProtKB-SubCell"/>
</dbReference>
<keyword evidence="10" id="KW-0921">Nickel transport</keyword>
<dbReference type="GO" id="GO:0016887">
    <property type="term" value="F:ATP hydrolysis activity"/>
    <property type="evidence" value="ECO:0007669"/>
    <property type="project" value="InterPro"/>
</dbReference>
<evidence type="ECO:0000256" key="12">
    <source>
        <dbReference type="ARBA" id="ARBA00038669"/>
    </source>
</evidence>
<evidence type="ECO:0000256" key="13">
    <source>
        <dbReference type="ARBA" id="ARBA00039098"/>
    </source>
</evidence>
<dbReference type="InterPro" id="IPR013563">
    <property type="entry name" value="Oligopep_ABC_C"/>
</dbReference>
<accession>A0A0N9I898</accession>
<dbReference type="PROSITE" id="PS50893">
    <property type="entry name" value="ABC_TRANSPORTER_2"/>
    <property type="match status" value="1"/>
</dbReference>
<dbReference type="CDD" id="cd03257">
    <property type="entry name" value="ABC_NikE_OppD_transporters"/>
    <property type="match status" value="1"/>
</dbReference>
<comment type="subunit">
    <text evidence="12">The complex is composed of two ATP-binding proteins (NikD and NikE), two transmembrane proteins (NikB and NikC) and a solute-binding protein (NikA).</text>
</comment>
<dbReference type="KEGG" id="kphy:AOZ06_41775"/>
<evidence type="ECO:0000256" key="11">
    <source>
        <dbReference type="ARBA" id="ARBA00023136"/>
    </source>
</evidence>
<evidence type="ECO:0000256" key="14">
    <source>
        <dbReference type="ARBA" id="ARBA00044143"/>
    </source>
</evidence>
<evidence type="ECO:0000256" key="8">
    <source>
        <dbReference type="ARBA" id="ARBA00022967"/>
    </source>
</evidence>
<evidence type="ECO:0000256" key="2">
    <source>
        <dbReference type="ARBA" id="ARBA00005417"/>
    </source>
</evidence>
<feature type="domain" description="ABC transporter" evidence="16">
    <location>
        <begin position="6"/>
        <end position="248"/>
    </location>
</feature>
<gene>
    <name evidence="17" type="ORF">AOZ06_41775</name>
</gene>
<keyword evidence="8" id="KW-1278">Translocase</keyword>
<keyword evidence="11" id="KW-0472">Membrane</keyword>
<keyword evidence="4" id="KW-1003">Cell membrane</keyword>
<keyword evidence="6" id="KW-0547">Nucleotide-binding</keyword>
<dbReference type="AlphaFoldDB" id="A0A0N9I898"/>
<evidence type="ECO:0000256" key="4">
    <source>
        <dbReference type="ARBA" id="ARBA00022475"/>
    </source>
</evidence>
<dbReference type="RefSeq" id="WP_054294425.1">
    <property type="nucleotide sequence ID" value="NZ_CP012752.1"/>
</dbReference>
<proteinExistence type="inferred from homology"/>
<dbReference type="InterPro" id="IPR003439">
    <property type="entry name" value="ABC_transporter-like_ATP-bd"/>
</dbReference>